<keyword evidence="3 6" id="KW-0812">Transmembrane</keyword>
<dbReference type="Proteomes" id="UP001208017">
    <property type="component" value="Unassembled WGS sequence"/>
</dbReference>
<proteinExistence type="predicted"/>
<dbReference type="InterPro" id="IPR020846">
    <property type="entry name" value="MFS_dom"/>
</dbReference>
<feature type="transmembrane region" description="Helical" evidence="6">
    <location>
        <begin position="264"/>
        <end position="285"/>
    </location>
</feature>
<evidence type="ECO:0000313" key="9">
    <source>
        <dbReference type="Proteomes" id="UP001208017"/>
    </source>
</evidence>
<reference evidence="8 9" key="1">
    <citation type="submission" date="2022-11" db="EMBL/GenBank/DDBJ databases">
        <title>Study of microbial diversity in lake waters.</title>
        <authorList>
            <person name="Zhang J."/>
        </authorList>
    </citation>
    <scope>NUCLEOTIDE SEQUENCE [LARGE SCALE GENOMIC DNA]</scope>
    <source>
        <strain evidence="8 9">DT12</strain>
    </source>
</reference>
<dbReference type="InterPro" id="IPR036259">
    <property type="entry name" value="MFS_trans_sf"/>
</dbReference>
<feature type="domain" description="Major facilitator superfamily (MFS) profile" evidence="7">
    <location>
        <begin position="13"/>
        <end position="414"/>
    </location>
</feature>
<evidence type="ECO:0000256" key="1">
    <source>
        <dbReference type="ARBA" id="ARBA00004651"/>
    </source>
</evidence>
<sequence>MHEQEAYRSLRHNVRINTIQGIFSVVATNLTTAFIPMFAIKVLEASDVQVAWLSSLPALTGILVLLPGAFFIDRLAAKKRFTGTAIAAGRMFFLMMALLPLMSMSPVAIAWAFVVLNALMNLPQSLALLSWQAFIGDVIPAAQRAKVFGMRNRITQGVGIITTILTGLLIVRTGDHAAWPYQAVFLTAFAVGMLEAAWLMRIREPFVDPASKSQTPIWETVRTSMRSLSRAKRFLLFAAASTMFHFGWQMAWPLFNIYQVSEEYVGMSALWVSLISVFNGLAAVLTYRLWGRVADRIGNGLTLVIGTAGLSTAPFLYALTSNLWLLLLSNLWMGIFVACTTQTLFNRVLELSPHDNRAFFIAMHSIFIGVTAIFAPQFGVWVMGITSIETAFHISSLWRLTGAGALLWVALWERRRHRAESGRGIGL</sequence>
<feature type="transmembrane region" description="Helical" evidence="6">
    <location>
        <begin position="234"/>
        <end position="252"/>
    </location>
</feature>
<evidence type="ECO:0000256" key="2">
    <source>
        <dbReference type="ARBA" id="ARBA00022448"/>
    </source>
</evidence>
<dbReference type="RefSeq" id="WP_267153182.1">
    <property type="nucleotide sequence ID" value="NZ_JAPMLT010000014.1"/>
</dbReference>
<evidence type="ECO:0000256" key="6">
    <source>
        <dbReference type="SAM" id="Phobius"/>
    </source>
</evidence>
<dbReference type="PANTHER" id="PTHR23526:SF2">
    <property type="entry name" value="MAJOR FACILITATOR SUPERFAMILY (MFS) PROFILE DOMAIN-CONTAINING PROTEIN"/>
    <property type="match status" value="1"/>
</dbReference>
<feature type="transmembrane region" description="Helical" evidence="6">
    <location>
        <begin position="358"/>
        <end position="379"/>
    </location>
</feature>
<accession>A0ABT3X7G2</accession>
<evidence type="ECO:0000259" key="7">
    <source>
        <dbReference type="PROSITE" id="PS50850"/>
    </source>
</evidence>
<organism evidence="8 9">
    <name type="scientific">Tumebacillus lacus</name>
    <dbReference type="NCBI Taxonomy" id="2995335"/>
    <lineage>
        <taxon>Bacteria</taxon>
        <taxon>Bacillati</taxon>
        <taxon>Bacillota</taxon>
        <taxon>Bacilli</taxon>
        <taxon>Bacillales</taxon>
        <taxon>Alicyclobacillaceae</taxon>
        <taxon>Tumebacillus</taxon>
    </lineage>
</organism>
<dbReference type="PANTHER" id="PTHR23526">
    <property type="entry name" value="INTEGRAL MEMBRANE TRANSPORT PROTEIN-RELATED"/>
    <property type="match status" value="1"/>
</dbReference>
<keyword evidence="9" id="KW-1185">Reference proteome</keyword>
<feature type="transmembrane region" description="Helical" evidence="6">
    <location>
        <begin position="391"/>
        <end position="411"/>
    </location>
</feature>
<feature type="transmembrane region" description="Helical" evidence="6">
    <location>
        <begin position="21"/>
        <end position="40"/>
    </location>
</feature>
<evidence type="ECO:0000256" key="5">
    <source>
        <dbReference type="ARBA" id="ARBA00023136"/>
    </source>
</evidence>
<evidence type="ECO:0000256" key="4">
    <source>
        <dbReference type="ARBA" id="ARBA00022989"/>
    </source>
</evidence>
<feature type="transmembrane region" description="Helical" evidence="6">
    <location>
        <begin position="154"/>
        <end position="173"/>
    </location>
</feature>
<feature type="transmembrane region" description="Helical" evidence="6">
    <location>
        <begin position="323"/>
        <end position="346"/>
    </location>
</feature>
<feature type="transmembrane region" description="Helical" evidence="6">
    <location>
        <begin position="179"/>
        <end position="199"/>
    </location>
</feature>
<feature type="transmembrane region" description="Helical" evidence="6">
    <location>
        <begin position="92"/>
        <end position="116"/>
    </location>
</feature>
<dbReference type="Gene3D" id="1.20.1250.20">
    <property type="entry name" value="MFS general substrate transporter like domains"/>
    <property type="match status" value="2"/>
</dbReference>
<feature type="transmembrane region" description="Helical" evidence="6">
    <location>
        <begin position="297"/>
        <end position="317"/>
    </location>
</feature>
<feature type="transmembrane region" description="Helical" evidence="6">
    <location>
        <begin position="122"/>
        <end position="142"/>
    </location>
</feature>
<comment type="subcellular location">
    <subcellularLocation>
        <location evidence="1">Cell membrane</location>
        <topology evidence="1">Multi-pass membrane protein</topology>
    </subcellularLocation>
</comment>
<dbReference type="SUPFAM" id="SSF103473">
    <property type="entry name" value="MFS general substrate transporter"/>
    <property type="match status" value="1"/>
</dbReference>
<dbReference type="InterPro" id="IPR011701">
    <property type="entry name" value="MFS"/>
</dbReference>
<dbReference type="InterPro" id="IPR052528">
    <property type="entry name" value="Sugar_transport-like"/>
</dbReference>
<evidence type="ECO:0000313" key="8">
    <source>
        <dbReference type="EMBL" id="MCX7571932.1"/>
    </source>
</evidence>
<name>A0ABT3X7G2_9BACL</name>
<evidence type="ECO:0000256" key="3">
    <source>
        <dbReference type="ARBA" id="ARBA00022692"/>
    </source>
</evidence>
<feature type="transmembrane region" description="Helical" evidence="6">
    <location>
        <begin position="52"/>
        <end position="72"/>
    </location>
</feature>
<dbReference type="Pfam" id="PF07690">
    <property type="entry name" value="MFS_1"/>
    <property type="match status" value="1"/>
</dbReference>
<dbReference type="EMBL" id="JAPMLT010000014">
    <property type="protein sequence ID" value="MCX7571932.1"/>
    <property type="molecule type" value="Genomic_DNA"/>
</dbReference>
<keyword evidence="4 6" id="KW-1133">Transmembrane helix</keyword>
<keyword evidence="2" id="KW-0813">Transport</keyword>
<gene>
    <name evidence="8" type="ORF">OS242_18500</name>
</gene>
<comment type="caution">
    <text evidence="8">The sequence shown here is derived from an EMBL/GenBank/DDBJ whole genome shotgun (WGS) entry which is preliminary data.</text>
</comment>
<keyword evidence="5 6" id="KW-0472">Membrane</keyword>
<protein>
    <submittedName>
        <fullName evidence="8">MFS transporter</fullName>
    </submittedName>
</protein>
<dbReference type="PROSITE" id="PS50850">
    <property type="entry name" value="MFS"/>
    <property type="match status" value="1"/>
</dbReference>